<name>A0AA86NX32_9EUKA</name>
<organism evidence="1">
    <name type="scientific">Hexamita inflata</name>
    <dbReference type="NCBI Taxonomy" id="28002"/>
    <lineage>
        <taxon>Eukaryota</taxon>
        <taxon>Metamonada</taxon>
        <taxon>Diplomonadida</taxon>
        <taxon>Hexamitidae</taxon>
        <taxon>Hexamitinae</taxon>
        <taxon>Hexamita</taxon>
    </lineage>
</organism>
<reference evidence="2 3" key="2">
    <citation type="submission" date="2024-07" db="EMBL/GenBank/DDBJ databases">
        <authorList>
            <person name="Akdeniz Z."/>
        </authorList>
    </citation>
    <scope>NUCLEOTIDE SEQUENCE [LARGE SCALE GENOMIC DNA]</scope>
</reference>
<proteinExistence type="predicted"/>
<reference evidence="1" key="1">
    <citation type="submission" date="2023-06" db="EMBL/GenBank/DDBJ databases">
        <authorList>
            <person name="Kurt Z."/>
        </authorList>
    </citation>
    <scope>NUCLEOTIDE SEQUENCE</scope>
</reference>
<evidence type="ECO:0000313" key="1">
    <source>
        <dbReference type="EMBL" id="CAI9926286.1"/>
    </source>
</evidence>
<keyword evidence="3" id="KW-1185">Reference proteome</keyword>
<protein>
    <submittedName>
        <fullName evidence="1">Uncharacterized protein</fullName>
    </submittedName>
</protein>
<comment type="caution">
    <text evidence="1">The sequence shown here is derived from an EMBL/GenBank/DDBJ whole genome shotgun (WGS) entry which is preliminary data.</text>
</comment>
<accession>A0AA86NX32</accession>
<evidence type="ECO:0000313" key="2">
    <source>
        <dbReference type="EMBL" id="CAL6019107.1"/>
    </source>
</evidence>
<evidence type="ECO:0000313" key="3">
    <source>
        <dbReference type="Proteomes" id="UP001642409"/>
    </source>
</evidence>
<sequence length="99" mass="11533">MQQIKYPSQLPARDMFNENVHSGDAFASELINQFSFYRNVKMIEQVTDHISLNAFKKVVGKCAFFSGKLNAIQRIKVRNFTNANDYILNQVRQLDLFQE</sequence>
<dbReference type="Proteomes" id="UP001642409">
    <property type="component" value="Unassembled WGS sequence"/>
</dbReference>
<dbReference type="EMBL" id="CATOUU010000367">
    <property type="protein sequence ID" value="CAI9926286.1"/>
    <property type="molecule type" value="Genomic_DNA"/>
</dbReference>
<dbReference type="EMBL" id="CAXDID020000082">
    <property type="protein sequence ID" value="CAL6019107.1"/>
    <property type="molecule type" value="Genomic_DNA"/>
</dbReference>
<gene>
    <name evidence="1" type="ORF">HINF_LOCUS13931</name>
    <name evidence="2" type="ORF">HINF_LOCUS26789</name>
</gene>
<dbReference type="AlphaFoldDB" id="A0AA86NX32"/>